<reference evidence="1" key="1">
    <citation type="journal article" date="2021" name="Open Biol.">
        <title>Shared evolutionary footprints suggest mitochondrial oxidative damage underlies multiple complex I losses in fungi.</title>
        <authorList>
            <person name="Schikora-Tamarit M.A."/>
            <person name="Marcet-Houben M."/>
            <person name="Nosek J."/>
            <person name="Gabaldon T."/>
        </authorList>
    </citation>
    <scope>NUCLEOTIDE SEQUENCE</scope>
    <source>
        <strain evidence="1">CBS2887</strain>
    </source>
</reference>
<name>A0A9P8Q1J8_WICPI</name>
<reference evidence="1" key="2">
    <citation type="submission" date="2021-01" db="EMBL/GenBank/DDBJ databases">
        <authorList>
            <person name="Schikora-Tamarit M.A."/>
        </authorList>
    </citation>
    <scope>NUCLEOTIDE SEQUENCE</scope>
    <source>
        <strain evidence="1">CBS2887</strain>
    </source>
</reference>
<sequence length="179" mass="19822">MARVSPDGFQFTFFVKTPNRFQLISNFVTKEVLGGFLHVGVACGQDHNVDIVNDRPIFELNASWKESLNGGSLHMDLVLNDQLGATDIDVVPGPTSVLAPEVCFEEWTISPWNTSWFGNFGTFGSPEWPVAKTRYFGFRILTSEVELLVTLTSQVLVVSSKVASLTVVFIQMFNSNILA</sequence>
<evidence type="ECO:0000313" key="2">
    <source>
        <dbReference type="Proteomes" id="UP000774326"/>
    </source>
</evidence>
<comment type="caution">
    <text evidence="1">The sequence shown here is derived from an EMBL/GenBank/DDBJ whole genome shotgun (WGS) entry which is preliminary data.</text>
</comment>
<proteinExistence type="predicted"/>
<accession>A0A9P8Q1J8</accession>
<dbReference type="Proteomes" id="UP000774326">
    <property type="component" value="Unassembled WGS sequence"/>
</dbReference>
<organism evidence="1 2">
    <name type="scientific">Wickerhamomyces pijperi</name>
    <name type="common">Yeast</name>
    <name type="synonym">Pichia pijperi</name>
    <dbReference type="NCBI Taxonomy" id="599730"/>
    <lineage>
        <taxon>Eukaryota</taxon>
        <taxon>Fungi</taxon>
        <taxon>Dikarya</taxon>
        <taxon>Ascomycota</taxon>
        <taxon>Saccharomycotina</taxon>
        <taxon>Saccharomycetes</taxon>
        <taxon>Phaffomycetales</taxon>
        <taxon>Wickerhamomycetaceae</taxon>
        <taxon>Wickerhamomyces</taxon>
    </lineage>
</organism>
<protein>
    <submittedName>
        <fullName evidence="1">Uncharacterized protein</fullName>
    </submittedName>
</protein>
<evidence type="ECO:0000313" key="1">
    <source>
        <dbReference type="EMBL" id="KAH3682543.1"/>
    </source>
</evidence>
<keyword evidence="2" id="KW-1185">Reference proteome</keyword>
<dbReference type="AlphaFoldDB" id="A0A9P8Q1J8"/>
<gene>
    <name evidence="1" type="ORF">WICPIJ_006493</name>
</gene>
<dbReference type="EMBL" id="JAEUBG010003650">
    <property type="protein sequence ID" value="KAH3682543.1"/>
    <property type="molecule type" value="Genomic_DNA"/>
</dbReference>